<dbReference type="GO" id="GO:0006415">
    <property type="term" value="P:translational termination"/>
    <property type="evidence" value="ECO:0007669"/>
    <property type="project" value="TreeGrafter"/>
</dbReference>
<dbReference type="PANTHER" id="PTHR40588:SF1">
    <property type="entry name" value="MRNA INTERFERASE TOXIN YAFQ"/>
    <property type="match status" value="1"/>
</dbReference>
<protein>
    <submittedName>
        <fullName evidence="1">Type II toxin-antitoxin system YafQ family toxin</fullName>
    </submittedName>
</protein>
<accession>A0A1W6NDQ4</accession>
<dbReference type="InterPro" id="IPR004386">
    <property type="entry name" value="Toxin_YafQ-like"/>
</dbReference>
<dbReference type="GO" id="GO:0006402">
    <property type="term" value="P:mRNA catabolic process"/>
    <property type="evidence" value="ECO:0007669"/>
    <property type="project" value="TreeGrafter"/>
</dbReference>
<dbReference type="InterPro" id="IPR007712">
    <property type="entry name" value="RelE/ParE_toxin"/>
</dbReference>
<dbReference type="RefSeq" id="WP_043022706.1">
    <property type="nucleotide sequence ID" value="NZ_CP019734.1"/>
</dbReference>
<dbReference type="GO" id="GO:0004521">
    <property type="term" value="F:RNA endonuclease activity"/>
    <property type="evidence" value="ECO:0007669"/>
    <property type="project" value="TreeGrafter"/>
</dbReference>
<dbReference type="Gene3D" id="3.30.2310.20">
    <property type="entry name" value="RelE-like"/>
    <property type="match status" value="1"/>
</dbReference>
<reference evidence="1 2" key="1">
    <citation type="submission" date="2017-09" db="EMBL/GenBank/DDBJ databases">
        <title>Genome sequence of Lactobacillus brevis D7.</title>
        <authorList>
            <person name="Kwon M.-S."/>
            <person name="Lim S.K."/>
            <person name="Choi H.-J."/>
        </authorList>
    </citation>
    <scope>NUCLEOTIDE SEQUENCE [LARGE SCALE GENOMIC DNA]</scope>
    <source>
        <strain evidence="1 2">D7</strain>
    </source>
</reference>
<dbReference type="InterPro" id="IPR035093">
    <property type="entry name" value="RelE/ParE_toxin_dom_sf"/>
</dbReference>
<comment type="caution">
    <text evidence="1">The sequence shown here is derived from an EMBL/GenBank/DDBJ whole genome shotgun (WGS) entry which is preliminary data.</text>
</comment>
<organism evidence="1 2">
    <name type="scientific">Levilactobacillus brevis</name>
    <name type="common">Lactobacillus brevis</name>
    <dbReference type="NCBI Taxonomy" id="1580"/>
    <lineage>
        <taxon>Bacteria</taxon>
        <taxon>Bacillati</taxon>
        <taxon>Bacillota</taxon>
        <taxon>Bacilli</taxon>
        <taxon>Lactobacillales</taxon>
        <taxon>Lactobacillaceae</taxon>
        <taxon>Levilactobacillus</taxon>
    </lineage>
</organism>
<dbReference type="SUPFAM" id="SSF143011">
    <property type="entry name" value="RelE-like"/>
    <property type="match status" value="1"/>
</dbReference>
<gene>
    <name evidence="1" type="ORF">CNR29_00420</name>
</gene>
<evidence type="ECO:0000313" key="1">
    <source>
        <dbReference type="EMBL" id="PBQ22559.1"/>
    </source>
</evidence>
<dbReference type="AlphaFoldDB" id="A0A1W6NDQ4"/>
<dbReference type="PANTHER" id="PTHR40588">
    <property type="entry name" value="MRNA INTERFERASE TOXIN YAFQ"/>
    <property type="match status" value="1"/>
</dbReference>
<proteinExistence type="predicted"/>
<dbReference type="NCBIfam" id="TIGR02385">
    <property type="entry name" value="RelE_StbE"/>
    <property type="match status" value="1"/>
</dbReference>
<dbReference type="Pfam" id="PF15738">
    <property type="entry name" value="YafQ_toxin"/>
    <property type="match status" value="1"/>
</dbReference>
<dbReference type="Proteomes" id="UP000217918">
    <property type="component" value="Unassembled WGS sequence"/>
</dbReference>
<evidence type="ECO:0000313" key="2">
    <source>
        <dbReference type="Proteomes" id="UP000217918"/>
    </source>
</evidence>
<dbReference type="EMBL" id="NVYO01000001">
    <property type="protein sequence ID" value="PBQ22559.1"/>
    <property type="molecule type" value="Genomic_DNA"/>
</dbReference>
<sequence>MRIKQTPSFERKLKKLAKKHFPISLLKPCLKALVEQDNGTLEQIKDHALKGKWHGYREFHPARYGNYGKVYDNWIVIYQLDHEELVLLLVTTGSHEILDQ</sequence>
<name>A0A1W6NDQ4_LEVBR</name>